<protein>
    <submittedName>
        <fullName evidence="1">Predicted protein</fullName>
    </submittedName>
</protein>
<reference evidence="1" key="1">
    <citation type="journal article" date="2011" name="Plant Physiol.">
        <title>Comprehensive sequence analysis of 24,783 barley full-length cDNAs derived from 12 clone libraries.</title>
        <authorList>
            <person name="Matsumoto T."/>
            <person name="Tanaka T."/>
            <person name="Sakai H."/>
            <person name="Amano N."/>
            <person name="Kanamori H."/>
            <person name="Kurita K."/>
            <person name="Kikuta A."/>
            <person name="Kamiya K."/>
            <person name="Yamamoto M."/>
            <person name="Ikawa H."/>
            <person name="Fujii N."/>
            <person name="Hori K."/>
            <person name="Itoh T."/>
            <person name="Sato K."/>
        </authorList>
    </citation>
    <scope>NUCLEOTIDE SEQUENCE</scope>
    <source>
        <tissue evidence="1">Shoot and root</tissue>
    </source>
</reference>
<organism evidence="1">
    <name type="scientific">Hordeum vulgare subsp. vulgare</name>
    <name type="common">Domesticated barley</name>
    <dbReference type="NCBI Taxonomy" id="112509"/>
    <lineage>
        <taxon>Eukaryota</taxon>
        <taxon>Viridiplantae</taxon>
        <taxon>Streptophyta</taxon>
        <taxon>Embryophyta</taxon>
        <taxon>Tracheophyta</taxon>
        <taxon>Spermatophyta</taxon>
        <taxon>Magnoliopsida</taxon>
        <taxon>Liliopsida</taxon>
        <taxon>Poales</taxon>
        <taxon>Poaceae</taxon>
        <taxon>BOP clade</taxon>
        <taxon>Pooideae</taxon>
        <taxon>Triticodae</taxon>
        <taxon>Triticeae</taxon>
        <taxon>Hordeinae</taxon>
        <taxon>Hordeum</taxon>
    </lineage>
</organism>
<name>F2DIV2_HORVV</name>
<evidence type="ECO:0000313" key="1">
    <source>
        <dbReference type="EMBL" id="BAJ95023.1"/>
    </source>
</evidence>
<sequence>MFRCLTVDGVVLSDPGDMAAATFAHFDTLLGTDVPRDCTINLSQLIQPSNLDNLDTPFSEEIWQAIKRLPSRKVPDPDGFTAEFLRSCWPIIKPDLLCVFEQVYALSGRGFSCLNQALIMLLPKRADASCLGDYMPISLIHLVAKILAKLLSLRLAPKLNKLVCSILNPKCLHPRPKPPR</sequence>
<dbReference type="AlphaFoldDB" id="F2DIV2"/>
<accession>F2DIV2</accession>
<dbReference type="EMBL" id="AK363820">
    <property type="protein sequence ID" value="BAJ95023.1"/>
    <property type="molecule type" value="mRNA"/>
</dbReference>
<dbReference type="PANTHER" id="PTHR19446">
    <property type="entry name" value="REVERSE TRANSCRIPTASES"/>
    <property type="match status" value="1"/>
</dbReference>
<proteinExistence type="evidence at transcript level"/>